<reference evidence="2 3" key="1">
    <citation type="submission" date="2011-02" db="EMBL/GenBank/DDBJ databases">
        <title>The Genome Sequence of Sphaeroforma arctica JP610.</title>
        <authorList>
            <consortium name="The Broad Institute Genome Sequencing Platform"/>
            <person name="Russ C."/>
            <person name="Cuomo C."/>
            <person name="Young S.K."/>
            <person name="Zeng Q."/>
            <person name="Gargeya S."/>
            <person name="Alvarado L."/>
            <person name="Berlin A."/>
            <person name="Chapman S.B."/>
            <person name="Chen Z."/>
            <person name="Freedman E."/>
            <person name="Gellesch M."/>
            <person name="Goldberg J."/>
            <person name="Griggs A."/>
            <person name="Gujja S."/>
            <person name="Heilman E."/>
            <person name="Heiman D."/>
            <person name="Howarth C."/>
            <person name="Mehta T."/>
            <person name="Neiman D."/>
            <person name="Pearson M."/>
            <person name="Roberts A."/>
            <person name="Saif S."/>
            <person name="Shea T."/>
            <person name="Shenoy N."/>
            <person name="Sisk P."/>
            <person name="Stolte C."/>
            <person name="Sykes S."/>
            <person name="White J."/>
            <person name="Yandava C."/>
            <person name="Burger G."/>
            <person name="Gray M.W."/>
            <person name="Holland P.W.H."/>
            <person name="King N."/>
            <person name="Lang F.B.F."/>
            <person name="Roger A.J."/>
            <person name="Ruiz-Trillo I."/>
            <person name="Haas B."/>
            <person name="Nusbaum C."/>
            <person name="Birren B."/>
        </authorList>
    </citation>
    <scope>NUCLEOTIDE SEQUENCE [LARGE SCALE GENOMIC DNA]</scope>
    <source>
        <strain evidence="2 3">JP610</strain>
    </source>
</reference>
<dbReference type="RefSeq" id="XP_014149928.1">
    <property type="nucleotide sequence ID" value="XM_014294453.1"/>
</dbReference>
<dbReference type="OrthoDB" id="416553at2759"/>
<keyword evidence="3" id="KW-1185">Reference proteome</keyword>
<dbReference type="AlphaFoldDB" id="A0A0L0FHS7"/>
<dbReference type="EMBL" id="KQ243297">
    <property type="protein sequence ID" value="KNC76026.1"/>
    <property type="molecule type" value="Genomic_DNA"/>
</dbReference>
<feature type="non-terminal residue" evidence="2">
    <location>
        <position position="1"/>
    </location>
</feature>
<dbReference type="GeneID" id="25911964"/>
<dbReference type="Pfam" id="PF00735">
    <property type="entry name" value="Septin"/>
    <property type="match status" value="1"/>
</dbReference>
<protein>
    <recommendedName>
        <fullName evidence="1">Septin-type G domain-containing protein</fullName>
    </recommendedName>
</protein>
<dbReference type="InterPro" id="IPR027417">
    <property type="entry name" value="P-loop_NTPase"/>
</dbReference>
<name>A0A0L0FHS7_9EUKA</name>
<organism evidence="2 3">
    <name type="scientific">Sphaeroforma arctica JP610</name>
    <dbReference type="NCBI Taxonomy" id="667725"/>
    <lineage>
        <taxon>Eukaryota</taxon>
        <taxon>Ichthyosporea</taxon>
        <taxon>Ichthyophonida</taxon>
        <taxon>Sphaeroforma</taxon>
    </lineage>
</organism>
<evidence type="ECO:0000313" key="3">
    <source>
        <dbReference type="Proteomes" id="UP000054560"/>
    </source>
</evidence>
<feature type="domain" description="Septin-type G" evidence="1">
    <location>
        <begin position="1"/>
        <end position="122"/>
    </location>
</feature>
<dbReference type="eggNOG" id="KOG2655">
    <property type="taxonomic scope" value="Eukaryota"/>
</dbReference>
<dbReference type="Proteomes" id="UP000054560">
    <property type="component" value="Unassembled WGS sequence"/>
</dbReference>
<sequence length="122" mass="13804">PTAVVDYIESKYEEYLSCELKACRIGDGWPDRRVHMCLYLISPTPDGLGALDLLMLKRLSQIVNVIPLIAKADTMLPDEIAQYKQLISAQFKQHCIKVYGFEVNGGAYLINTHIVRTEMSNE</sequence>
<dbReference type="PANTHER" id="PTHR18884">
    <property type="entry name" value="SEPTIN"/>
    <property type="match status" value="1"/>
</dbReference>
<proteinExistence type="predicted"/>
<dbReference type="Gene3D" id="3.40.50.300">
    <property type="entry name" value="P-loop containing nucleotide triphosphate hydrolases"/>
    <property type="match status" value="1"/>
</dbReference>
<dbReference type="PROSITE" id="PS51719">
    <property type="entry name" value="G_SEPTIN"/>
    <property type="match status" value="1"/>
</dbReference>
<dbReference type="GO" id="GO:0005525">
    <property type="term" value="F:GTP binding"/>
    <property type="evidence" value="ECO:0007669"/>
    <property type="project" value="InterPro"/>
</dbReference>
<evidence type="ECO:0000259" key="1">
    <source>
        <dbReference type="PROSITE" id="PS51719"/>
    </source>
</evidence>
<gene>
    <name evidence="2" type="ORF">SARC_11460</name>
</gene>
<accession>A0A0L0FHS7</accession>
<evidence type="ECO:0000313" key="2">
    <source>
        <dbReference type="EMBL" id="KNC76026.1"/>
    </source>
</evidence>
<dbReference type="STRING" id="667725.A0A0L0FHS7"/>
<dbReference type="InterPro" id="IPR030379">
    <property type="entry name" value="G_SEPTIN_dom"/>
</dbReference>